<dbReference type="SUPFAM" id="SSF46785">
    <property type="entry name" value="Winged helix' DNA-binding domain"/>
    <property type="match status" value="1"/>
</dbReference>
<reference evidence="2" key="1">
    <citation type="journal article" date="2023" name="Int. J. Syst. Evol. Microbiol.">
        <title>&lt;i&gt;Holtiella tumoricola&lt;/i&gt; gen. nov. sp. nov., isolated from a human clinical sample.</title>
        <authorList>
            <person name="Allen-Vercoe E."/>
            <person name="Daigneault M.C."/>
            <person name="Vancuren S.J."/>
            <person name="Cochrane K."/>
            <person name="O'Neal L.L."/>
            <person name="Sankaranarayanan K."/>
            <person name="Lawson P.A."/>
        </authorList>
    </citation>
    <scope>NUCLEOTIDE SEQUENCE</scope>
    <source>
        <strain evidence="2">CC70A</strain>
    </source>
</reference>
<dbReference type="InterPro" id="IPR036390">
    <property type="entry name" value="WH_DNA-bd_sf"/>
</dbReference>
<dbReference type="EMBL" id="JAQIFT010000010">
    <property type="protein sequence ID" value="MDA3730296.1"/>
    <property type="molecule type" value="Genomic_DNA"/>
</dbReference>
<sequence length="146" mass="16426">MKISTKGRYGLRAMVDLAIHSDQKPISLGNIASRQGVSINYLEQAFALLKKAKLVKGTKGPSGGYQLGKAPEVMKVIEILEVLEGNLCIEEPEIDDGDDLMRCCIKKLVWQPIDEELQEALTDMTLQDLLQDYYQQKECEGLMFYI</sequence>
<dbReference type="GO" id="GO:0003700">
    <property type="term" value="F:DNA-binding transcription factor activity"/>
    <property type="evidence" value="ECO:0007669"/>
    <property type="project" value="TreeGrafter"/>
</dbReference>
<evidence type="ECO:0000313" key="2">
    <source>
        <dbReference type="EMBL" id="MDA3730296.1"/>
    </source>
</evidence>
<dbReference type="GO" id="GO:0005829">
    <property type="term" value="C:cytosol"/>
    <property type="evidence" value="ECO:0007669"/>
    <property type="project" value="TreeGrafter"/>
</dbReference>
<keyword evidence="3" id="KW-1185">Reference proteome</keyword>
<dbReference type="Proteomes" id="UP001169242">
    <property type="component" value="Unassembled WGS sequence"/>
</dbReference>
<dbReference type="RefSeq" id="WP_271010961.1">
    <property type="nucleotide sequence ID" value="NZ_JAQIFT010000010.1"/>
</dbReference>
<name>A0AA42DJP8_9FIRM</name>
<dbReference type="PROSITE" id="PS51197">
    <property type="entry name" value="HTH_RRF2_2"/>
    <property type="match status" value="1"/>
</dbReference>
<dbReference type="NCBIfam" id="TIGR00738">
    <property type="entry name" value="rrf2_super"/>
    <property type="match status" value="1"/>
</dbReference>
<protein>
    <submittedName>
        <fullName evidence="2">Rrf2 family transcriptional regulator</fullName>
    </submittedName>
</protein>
<dbReference type="PANTHER" id="PTHR33221:SF5">
    <property type="entry name" value="HTH-TYPE TRANSCRIPTIONAL REGULATOR ISCR"/>
    <property type="match status" value="1"/>
</dbReference>
<proteinExistence type="predicted"/>
<dbReference type="Gene3D" id="1.10.10.10">
    <property type="entry name" value="Winged helix-like DNA-binding domain superfamily/Winged helix DNA-binding domain"/>
    <property type="match status" value="1"/>
</dbReference>
<keyword evidence="1" id="KW-0238">DNA-binding</keyword>
<evidence type="ECO:0000256" key="1">
    <source>
        <dbReference type="ARBA" id="ARBA00023125"/>
    </source>
</evidence>
<dbReference type="Pfam" id="PF02082">
    <property type="entry name" value="Rrf2"/>
    <property type="match status" value="1"/>
</dbReference>
<dbReference type="InterPro" id="IPR000944">
    <property type="entry name" value="Tscrpt_reg_Rrf2"/>
</dbReference>
<dbReference type="GO" id="GO:0003677">
    <property type="term" value="F:DNA binding"/>
    <property type="evidence" value="ECO:0007669"/>
    <property type="project" value="UniProtKB-KW"/>
</dbReference>
<evidence type="ECO:0000313" key="3">
    <source>
        <dbReference type="Proteomes" id="UP001169242"/>
    </source>
</evidence>
<gene>
    <name evidence="2" type="ORF">PBV87_02105</name>
</gene>
<dbReference type="AlphaFoldDB" id="A0AA42DJP8"/>
<comment type="caution">
    <text evidence="2">The sequence shown here is derived from an EMBL/GenBank/DDBJ whole genome shotgun (WGS) entry which is preliminary data.</text>
</comment>
<dbReference type="InterPro" id="IPR036388">
    <property type="entry name" value="WH-like_DNA-bd_sf"/>
</dbReference>
<accession>A0AA42DJP8</accession>
<organism evidence="2 3">
    <name type="scientific">Holtiella tumoricola</name>
    <dbReference type="NCBI Taxonomy" id="3018743"/>
    <lineage>
        <taxon>Bacteria</taxon>
        <taxon>Bacillati</taxon>
        <taxon>Bacillota</taxon>
        <taxon>Clostridia</taxon>
        <taxon>Lachnospirales</taxon>
        <taxon>Cellulosilyticaceae</taxon>
        <taxon>Holtiella</taxon>
    </lineage>
</organism>
<dbReference type="PANTHER" id="PTHR33221">
    <property type="entry name" value="WINGED HELIX-TURN-HELIX TRANSCRIPTIONAL REGULATOR, RRF2 FAMILY"/>
    <property type="match status" value="1"/>
</dbReference>